<dbReference type="InterPro" id="IPR000700">
    <property type="entry name" value="PAS-assoc_C"/>
</dbReference>
<feature type="domain" description="PAS" evidence="10">
    <location>
        <begin position="308"/>
        <end position="379"/>
    </location>
</feature>
<dbReference type="Pfam" id="PF08448">
    <property type="entry name" value="PAS_4"/>
    <property type="match status" value="2"/>
</dbReference>
<dbReference type="InterPro" id="IPR000014">
    <property type="entry name" value="PAS"/>
</dbReference>
<evidence type="ECO:0000256" key="7">
    <source>
        <dbReference type="PROSITE-ProRule" id="PRU00169"/>
    </source>
</evidence>
<evidence type="ECO:0000256" key="3">
    <source>
        <dbReference type="ARBA" id="ARBA00022553"/>
    </source>
</evidence>
<evidence type="ECO:0000256" key="4">
    <source>
        <dbReference type="ARBA" id="ARBA00022679"/>
    </source>
</evidence>
<dbReference type="Pfam" id="PF13426">
    <property type="entry name" value="PAS_9"/>
    <property type="match status" value="1"/>
</dbReference>
<gene>
    <name evidence="12" type="ORF">HC246_07315</name>
</gene>
<comment type="caution">
    <text evidence="12">The sequence shown here is derived from an EMBL/GenBank/DDBJ whole genome shotgun (WGS) entry which is preliminary data.</text>
</comment>
<protein>
    <recommendedName>
        <fullName evidence="2">histidine kinase</fullName>
        <ecNumber evidence="2">2.7.13.3</ecNumber>
    </recommendedName>
</protein>
<dbReference type="InterPro" id="IPR004358">
    <property type="entry name" value="Sig_transdc_His_kin-like_C"/>
</dbReference>
<accession>A0ABX1LQQ4</accession>
<dbReference type="CDD" id="cd00156">
    <property type="entry name" value="REC"/>
    <property type="match status" value="1"/>
</dbReference>
<dbReference type="Pfam" id="PF00072">
    <property type="entry name" value="Response_reg"/>
    <property type="match status" value="2"/>
</dbReference>
<comment type="catalytic activity">
    <reaction evidence="1">
        <text>ATP + protein L-histidine = ADP + protein N-phospho-L-histidine.</text>
        <dbReference type="EC" id="2.7.13.3"/>
    </reaction>
</comment>
<organism evidence="12 13">
    <name type="scientific">Pseudanabaena yagii GIHE-NHR1</name>
    <dbReference type="NCBI Taxonomy" id="2722753"/>
    <lineage>
        <taxon>Bacteria</taxon>
        <taxon>Bacillati</taxon>
        <taxon>Cyanobacteriota</taxon>
        <taxon>Cyanophyceae</taxon>
        <taxon>Pseudanabaenales</taxon>
        <taxon>Pseudanabaenaceae</taxon>
        <taxon>Pseudanabaena</taxon>
        <taxon>Pseudanabaena yagii</taxon>
    </lineage>
</organism>
<dbReference type="Pfam" id="PF08447">
    <property type="entry name" value="PAS_3"/>
    <property type="match status" value="1"/>
</dbReference>
<dbReference type="Pfam" id="PF00512">
    <property type="entry name" value="HisKA"/>
    <property type="match status" value="1"/>
</dbReference>
<dbReference type="CDD" id="cd00130">
    <property type="entry name" value="PAS"/>
    <property type="match status" value="2"/>
</dbReference>
<dbReference type="RefSeq" id="WP_169362815.1">
    <property type="nucleotide sequence ID" value="NZ_JAAVJL010000001.1"/>
</dbReference>
<dbReference type="SUPFAM" id="SSF47384">
    <property type="entry name" value="Homodimeric domain of signal transducing histidine kinase"/>
    <property type="match status" value="1"/>
</dbReference>
<keyword evidence="6" id="KW-0902">Two-component regulatory system</keyword>
<reference evidence="12 13" key="1">
    <citation type="submission" date="2020-03" db="EMBL/GenBank/DDBJ databases">
        <title>Draft Genome Sequence of 2-Methylisoborneol Producing Pseudanabaena yagii Strain GIHE-NHR1 Isolated from North Han River in South Korea.</title>
        <authorList>
            <person name="Jeong J."/>
        </authorList>
    </citation>
    <scope>NUCLEOTIDE SEQUENCE [LARGE SCALE GENOMIC DNA]</scope>
    <source>
        <strain evidence="12 13">GIHE-NHR1</strain>
    </source>
</reference>
<dbReference type="EMBL" id="JAAVJL010000001">
    <property type="protein sequence ID" value="NMF57831.1"/>
    <property type="molecule type" value="Genomic_DNA"/>
</dbReference>
<dbReference type="SMART" id="SM00388">
    <property type="entry name" value="HisKA"/>
    <property type="match status" value="1"/>
</dbReference>
<dbReference type="CDD" id="cd17546">
    <property type="entry name" value="REC_hyHK_CKI1_RcsC-like"/>
    <property type="match status" value="1"/>
</dbReference>
<dbReference type="PANTHER" id="PTHR43047:SF63">
    <property type="entry name" value="HISTIDINE KINASE"/>
    <property type="match status" value="1"/>
</dbReference>
<dbReference type="InterPro" id="IPR003594">
    <property type="entry name" value="HATPase_dom"/>
</dbReference>
<feature type="domain" description="Response regulatory" evidence="9">
    <location>
        <begin position="14"/>
        <end position="128"/>
    </location>
</feature>
<dbReference type="PRINTS" id="PR00344">
    <property type="entry name" value="BCTRLSENSOR"/>
</dbReference>
<dbReference type="SMART" id="SM00091">
    <property type="entry name" value="PAS"/>
    <property type="match status" value="4"/>
</dbReference>
<dbReference type="SUPFAM" id="SSF55781">
    <property type="entry name" value="GAF domain-like"/>
    <property type="match status" value="1"/>
</dbReference>
<evidence type="ECO:0000313" key="13">
    <source>
        <dbReference type="Proteomes" id="UP000738376"/>
    </source>
</evidence>
<dbReference type="SMART" id="SM00387">
    <property type="entry name" value="HATPase_c"/>
    <property type="match status" value="1"/>
</dbReference>
<dbReference type="InterPro" id="IPR036097">
    <property type="entry name" value="HisK_dim/P_sf"/>
</dbReference>
<dbReference type="InterPro" id="IPR036890">
    <property type="entry name" value="HATPase_C_sf"/>
</dbReference>
<dbReference type="InterPro" id="IPR013656">
    <property type="entry name" value="PAS_4"/>
</dbReference>
<feature type="domain" description="PAS" evidence="10">
    <location>
        <begin position="436"/>
        <end position="506"/>
    </location>
</feature>
<dbReference type="Gene3D" id="3.30.565.10">
    <property type="entry name" value="Histidine kinase-like ATPase, C-terminal domain"/>
    <property type="match status" value="1"/>
</dbReference>
<dbReference type="PROSITE" id="PS50110">
    <property type="entry name" value="RESPONSE_REGULATORY"/>
    <property type="match status" value="2"/>
</dbReference>
<sequence length="1271" mass="143321">MRANLSVSNSSKIRILYVEDDRLDCIAFTRYVKQSQLPYEYTLVGSVAEALAILESQKFQIVVLDYLLRDGYSSEIFPTLQSQHCPFIILTGRGDEETAIKLMNQGASDYLIKDSEHNYLKILPISIEKTLNRHQIERRLNLLNRAMQSIEDGIYIIDESGLLQFINDSLAKLSNISAQEAIGQPVSVLAQPQLERWLNSFDTCPISGNTIEGQIEMYRNDGTSFFALISESCVQEQSCFNRVGLIRDITPLKQIEIDLRNSQENLEETVWKRTSQLEKAIANLLQENQERLKMEASLRESHDLLQKQQEFFRLVIDSNPNFIFIKDWEGRFVLANKAVAEFNNTTVEEILGKTDAELHISSEESDRYLRENRLVIETQQNLFLSEEKAYREHIGEQWQQWQKRPIRLPNSDAIGVLGVGISIDEIKKIETSLRESQQIFASLAEAAPVGIFRTDQIGDCIYVNDRWCQIAGLNAEEVAGGNWARALHPDDREMVAAAWYEAVQANRPFKLECRFLRPDGVTTWVFSQALAERNIHGEIIGYVGTITDISDRKRAELTLQKIITGTAAVTGEDFFPALVRHIAEALDISYAIITELVEDHLQTLGFWANGSLQPAISYIPARTPCEISLQEGEYHCEQCVQALFPEDFDLVMMNAESYLGISLRDEHGNGIGNLCILDTKPISEHKRAESISILQVFAARASAELQRKTANDRLQRWNQDLEMRVQQRTKELQEREQFLKTVLDTFPLFVFWKDRELAYLGCNQKFAISAGVADSTAVIGKTDYEMPWAETEADLYRKDDASVIASGSTKLGIIETQHRPDGQTIWLETNKLPLRDLQGEIIGVLGTYQDISDRKHAEEKLRQTNDQLMRATRLKDEFLANMSHELRTPLNAILGMTESLQEEIFGAVTPEQIKALQLIETSGNHLLSLIDDILDLSKIEAGQITLDLKTTSIDSLCSSSLSFVQQQSLQKHIHIETKFSQDLPEIRVDERRIRQVLINLLNNAVKFTPEGGKITIEVTSLEIASHDDAQTPQKFLRIAVRDTGIGIAPDNIEKLFQPFVQIDSALNRKYNGTGLGLALTKRIIELHGGWVDLTSELGVGSCFAINLPYPHTSLPLTEEKQPSSLDTSLELVPAETDSAKTKSKTESLPLILLAEDNDINIMPISNYLKAKGYRMIIAKDGKEAVDLVLSAQPDLVLMDIQMPKMNGIEAIKLLRSHNLNDLPIIAVTALNTPEDRARCLDAGANEYLAKPVKLKQLETMIQSLLLARTQI</sequence>
<feature type="domain" description="Response regulatory" evidence="9">
    <location>
        <begin position="1150"/>
        <end position="1265"/>
    </location>
</feature>
<keyword evidence="5" id="KW-0418">Kinase</keyword>
<dbReference type="PROSITE" id="PS50109">
    <property type="entry name" value="HIS_KIN"/>
    <property type="match status" value="1"/>
</dbReference>
<dbReference type="InterPro" id="IPR001610">
    <property type="entry name" value="PAC"/>
</dbReference>
<dbReference type="SUPFAM" id="SSF55874">
    <property type="entry name" value="ATPase domain of HSP90 chaperone/DNA topoisomerase II/histidine kinase"/>
    <property type="match status" value="1"/>
</dbReference>
<dbReference type="SUPFAM" id="SSF55785">
    <property type="entry name" value="PYP-like sensor domain (PAS domain)"/>
    <property type="match status" value="4"/>
</dbReference>
<keyword evidence="4" id="KW-0808">Transferase</keyword>
<dbReference type="NCBIfam" id="TIGR00229">
    <property type="entry name" value="sensory_box"/>
    <property type="match status" value="4"/>
</dbReference>
<dbReference type="SUPFAM" id="SSF52172">
    <property type="entry name" value="CheY-like"/>
    <property type="match status" value="2"/>
</dbReference>
<dbReference type="InterPro" id="IPR001789">
    <property type="entry name" value="Sig_transdc_resp-reg_receiver"/>
</dbReference>
<evidence type="ECO:0000256" key="6">
    <source>
        <dbReference type="ARBA" id="ARBA00023012"/>
    </source>
</evidence>
<dbReference type="PROSITE" id="PS50112">
    <property type="entry name" value="PAS"/>
    <property type="match status" value="3"/>
</dbReference>
<keyword evidence="3 7" id="KW-0597">Phosphoprotein</keyword>
<keyword evidence="13" id="KW-1185">Reference proteome</keyword>
<evidence type="ECO:0000259" key="8">
    <source>
        <dbReference type="PROSITE" id="PS50109"/>
    </source>
</evidence>
<dbReference type="Proteomes" id="UP000738376">
    <property type="component" value="Unassembled WGS sequence"/>
</dbReference>
<proteinExistence type="predicted"/>
<name>A0ABX1LQQ4_9CYAN</name>
<feature type="domain" description="Histidine kinase" evidence="8">
    <location>
        <begin position="881"/>
        <end position="1111"/>
    </location>
</feature>
<feature type="domain" description="PAC" evidence="11">
    <location>
        <begin position="807"/>
        <end position="863"/>
    </location>
</feature>
<evidence type="ECO:0000259" key="11">
    <source>
        <dbReference type="PROSITE" id="PS50113"/>
    </source>
</evidence>
<dbReference type="InterPro" id="IPR013655">
    <property type="entry name" value="PAS_fold_3"/>
</dbReference>
<dbReference type="Gene3D" id="1.10.287.130">
    <property type="match status" value="1"/>
</dbReference>
<dbReference type="Pfam" id="PF02518">
    <property type="entry name" value="HATPase_c"/>
    <property type="match status" value="1"/>
</dbReference>
<evidence type="ECO:0000256" key="5">
    <source>
        <dbReference type="ARBA" id="ARBA00022777"/>
    </source>
</evidence>
<dbReference type="SMART" id="SM00086">
    <property type="entry name" value="PAC"/>
    <property type="match status" value="3"/>
</dbReference>
<feature type="domain" description="PAS" evidence="10">
    <location>
        <begin position="139"/>
        <end position="184"/>
    </location>
</feature>
<evidence type="ECO:0000313" key="12">
    <source>
        <dbReference type="EMBL" id="NMF57831.1"/>
    </source>
</evidence>
<dbReference type="Gene3D" id="3.30.450.20">
    <property type="entry name" value="PAS domain"/>
    <property type="match status" value="4"/>
</dbReference>
<dbReference type="EC" id="2.7.13.3" evidence="2"/>
<dbReference type="InterPro" id="IPR003661">
    <property type="entry name" value="HisK_dim/P_dom"/>
</dbReference>
<feature type="modified residue" description="4-aspartylphosphate" evidence="7">
    <location>
        <position position="1199"/>
    </location>
</feature>
<feature type="modified residue" description="4-aspartylphosphate" evidence="7">
    <location>
        <position position="65"/>
    </location>
</feature>
<dbReference type="InterPro" id="IPR011006">
    <property type="entry name" value="CheY-like_superfamily"/>
</dbReference>
<dbReference type="InterPro" id="IPR005467">
    <property type="entry name" value="His_kinase_dom"/>
</dbReference>
<evidence type="ECO:0000259" key="10">
    <source>
        <dbReference type="PROSITE" id="PS50112"/>
    </source>
</evidence>
<dbReference type="InterPro" id="IPR035965">
    <property type="entry name" value="PAS-like_dom_sf"/>
</dbReference>
<dbReference type="CDD" id="cd16922">
    <property type="entry name" value="HATPase_EvgS-ArcB-TorS-like"/>
    <property type="match status" value="1"/>
</dbReference>
<evidence type="ECO:0000259" key="9">
    <source>
        <dbReference type="PROSITE" id="PS50110"/>
    </source>
</evidence>
<dbReference type="SMART" id="SM00448">
    <property type="entry name" value="REC"/>
    <property type="match status" value="2"/>
</dbReference>
<evidence type="ECO:0000256" key="2">
    <source>
        <dbReference type="ARBA" id="ARBA00012438"/>
    </source>
</evidence>
<dbReference type="PANTHER" id="PTHR43047">
    <property type="entry name" value="TWO-COMPONENT HISTIDINE PROTEIN KINASE"/>
    <property type="match status" value="1"/>
</dbReference>
<dbReference type="CDD" id="cd00082">
    <property type="entry name" value="HisKA"/>
    <property type="match status" value="1"/>
</dbReference>
<evidence type="ECO:0000256" key="1">
    <source>
        <dbReference type="ARBA" id="ARBA00000085"/>
    </source>
</evidence>
<dbReference type="PROSITE" id="PS50113">
    <property type="entry name" value="PAC"/>
    <property type="match status" value="2"/>
</dbReference>
<dbReference type="Gene3D" id="3.40.50.2300">
    <property type="match status" value="2"/>
</dbReference>
<feature type="domain" description="PAC" evidence="11">
    <location>
        <begin position="509"/>
        <end position="561"/>
    </location>
</feature>